<feature type="non-terminal residue" evidence="1">
    <location>
        <position position="1"/>
    </location>
</feature>
<evidence type="ECO:0000313" key="1">
    <source>
        <dbReference type="EMBL" id="MBA0789244.1"/>
    </source>
</evidence>
<name>A0A7J9FWD4_9ROSI</name>
<proteinExistence type="predicted"/>
<dbReference type="EMBL" id="JABEZW010229209">
    <property type="protein sequence ID" value="MBA0789244.1"/>
    <property type="molecule type" value="Genomic_DNA"/>
</dbReference>
<reference evidence="1 2" key="1">
    <citation type="journal article" date="2019" name="Genome Biol. Evol.">
        <title>Insights into the evolution of the New World diploid cottons (Gossypium, subgenus Houzingenia) based on genome sequencing.</title>
        <authorList>
            <person name="Grover C.E."/>
            <person name="Arick M.A. 2nd"/>
            <person name="Thrash A."/>
            <person name="Conover J.L."/>
            <person name="Sanders W.S."/>
            <person name="Peterson D.G."/>
            <person name="Frelichowski J.E."/>
            <person name="Scheffler J.A."/>
            <person name="Scheffler B.E."/>
            <person name="Wendel J.F."/>
        </authorList>
    </citation>
    <scope>NUCLEOTIDE SEQUENCE [LARGE SCALE GENOMIC DNA]</scope>
    <source>
        <strain evidence="1">8</strain>
        <tissue evidence="1">Leaf</tissue>
    </source>
</reference>
<organism evidence="1 2">
    <name type="scientific">Gossypium trilobum</name>
    <dbReference type="NCBI Taxonomy" id="34281"/>
    <lineage>
        <taxon>Eukaryota</taxon>
        <taxon>Viridiplantae</taxon>
        <taxon>Streptophyta</taxon>
        <taxon>Embryophyta</taxon>
        <taxon>Tracheophyta</taxon>
        <taxon>Spermatophyta</taxon>
        <taxon>Magnoliopsida</taxon>
        <taxon>eudicotyledons</taxon>
        <taxon>Gunneridae</taxon>
        <taxon>Pentapetalae</taxon>
        <taxon>rosids</taxon>
        <taxon>malvids</taxon>
        <taxon>Malvales</taxon>
        <taxon>Malvaceae</taxon>
        <taxon>Malvoideae</taxon>
        <taxon>Gossypium</taxon>
    </lineage>
</organism>
<protein>
    <submittedName>
        <fullName evidence="1">Uncharacterized protein</fullName>
    </submittedName>
</protein>
<evidence type="ECO:0000313" key="2">
    <source>
        <dbReference type="Proteomes" id="UP000593568"/>
    </source>
</evidence>
<dbReference type="Proteomes" id="UP000593568">
    <property type="component" value="Unassembled WGS sequence"/>
</dbReference>
<keyword evidence="2" id="KW-1185">Reference proteome</keyword>
<dbReference type="AlphaFoldDB" id="A0A7J9FWD4"/>
<sequence>MNITGISDLRDLILVHPDTKKRVDIFALSIYGLVIFSKAL</sequence>
<comment type="caution">
    <text evidence="1">The sequence shown here is derived from an EMBL/GenBank/DDBJ whole genome shotgun (WGS) entry which is preliminary data.</text>
</comment>
<accession>A0A7J9FWD4</accession>
<gene>
    <name evidence="1" type="ORF">Gotri_027820</name>
</gene>